<sequence length="153" mass="17394">MNRTGPAGRFSNAAYSNLDPHGTYKANDQTTALPKTLHCVFCNEDKQLDAFTKSQIAKVTYNPWAPPSYNKKQKTVCCKKCTAKQTQKLTCASCTRTKPLESFAKNQRRNAHMARCLKCMKKREEEDVHDSEPDDDSESEGSENETWDDWLHA</sequence>
<evidence type="ECO:0000313" key="4">
    <source>
        <dbReference type="Proteomes" id="UP000242180"/>
    </source>
</evidence>
<accession>A0A1X2H8F2</accession>
<evidence type="ECO:0000259" key="2">
    <source>
        <dbReference type="Pfam" id="PF12898"/>
    </source>
</evidence>
<name>A0A1X2H8F2_SYNRA</name>
<dbReference type="AlphaFoldDB" id="A0A1X2H8F2"/>
<proteinExistence type="predicted"/>
<feature type="compositionally biased region" description="Acidic residues" evidence="1">
    <location>
        <begin position="127"/>
        <end position="153"/>
    </location>
</feature>
<dbReference type="InterPro" id="IPR024630">
    <property type="entry name" value="Stc1"/>
</dbReference>
<dbReference type="Pfam" id="PF12898">
    <property type="entry name" value="Stc1"/>
    <property type="match status" value="1"/>
</dbReference>
<reference evidence="3 4" key="1">
    <citation type="submission" date="2016-07" db="EMBL/GenBank/DDBJ databases">
        <title>Pervasive Adenine N6-methylation of Active Genes in Fungi.</title>
        <authorList>
            <consortium name="DOE Joint Genome Institute"/>
            <person name="Mondo S.J."/>
            <person name="Dannebaum R.O."/>
            <person name="Kuo R.C."/>
            <person name="Labutti K."/>
            <person name="Haridas S."/>
            <person name="Kuo A."/>
            <person name="Salamov A."/>
            <person name="Ahrendt S.R."/>
            <person name="Lipzen A."/>
            <person name="Sullivan W."/>
            <person name="Andreopoulos W.B."/>
            <person name="Clum A."/>
            <person name="Lindquist E."/>
            <person name="Daum C."/>
            <person name="Ramamoorthy G.K."/>
            <person name="Gryganskyi A."/>
            <person name="Culley D."/>
            <person name="Magnuson J.K."/>
            <person name="James T.Y."/>
            <person name="O'Malley M.A."/>
            <person name="Stajich J.E."/>
            <person name="Spatafora J.W."/>
            <person name="Visel A."/>
            <person name="Grigoriev I.V."/>
        </authorList>
    </citation>
    <scope>NUCLEOTIDE SEQUENCE [LARGE SCALE GENOMIC DNA]</scope>
    <source>
        <strain evidence="3 4">NRRL 2496</strain>
    </source>
</reference>
<keyword evidence="4" id="KW-1185">Reference proteome</keyword>
<comment type="caution">
    <text evidence="3">The sequence shown here is derived from an EMBL/GenBank/DDBJ whole genome shotgun (WGS) entry which is preliminary data.</text>
</comment>
<evidence type="ECO:0000256" key="1">
    <source>
        <dbReference type="SAM" id="MobiDB-lite"/>
    </source>
</evidence>
<dbReference type="InParanoid" id="A0A1X2H8F2"/>
<dbReference type="EMBL" id="MCGN01000007">
    <property type="protein sequence ID" value="ORY94846.1"/>
    <property type="molecule type" value="Genomic_DNA"/>
</dbReference>
<dbReference type="Proteomes" id="UP000242180">
    <property type="component" value="Unassembled WGS sequence"/>
</dbReference>
<evidence type="ECO:0000313" key="3">
    <source>
        <dbReference type="EMBL" id="ORY94846.1"/>
    </source>
</evidence>
<protein>
    <recommendedName>
        <fullName evidence="2">Stc1 domain-containing protein</fullName>
    </recommendedName>
</protein>
<dbReference type="STRING" id="13706.A0A1X2H8F2"/>
<feature type="domain" description="Stc1" evidence="2">
    <location>
        <begin position="39"/>
        <end position="120"/>
    </location>
</feature>
<feature type="region of interest" description="Disordered" evidence="1">
    <location>
        <begin position="123"/>
        <end position="153"/>
    </location>
</feature>
<dbReference type="OrthoDB" id="3514033at2759"/>
<organism evidence="3 4">
    <name type="scientific">Syncephalastrum racemosum</name>
    <name type="common">Filamentous fungus</name>
    <dbReference type="NCBI Taxonomy" id="13706"/>
    <lineage>
        <taxon>Eukaryota</taxon>
        <taxon>Fungi</taxon>
        <taxon>Fungi incertae sedis</taxon>
        <taxon>Mucoromycota</taxon>
        <taxon>Mucoromycotina</taxon>
        <taxon>Mucoromycetes</taxon>
        <taxon>Mucorales</taxon>
        <taxon>Syncephalastraceae</taxon>
        <taxon>Syncephalastrum</taxon>
    </lineage>
</organism>
<dbReference type="OMA" id="ARCIKCI"/>
<gene>
    <name evidence="3" type="ORF">BCR43DRAFT_494690</name>
</gene>